<name>A0A1L3ZSA2_9SPHN</name>
<proteinExistence type="predicted"/>
<keyword evidence="2" id="KW-1185">Reference proteome</keyword>
<dbReference type="OrthoDB" id="256590at2"/>
<dbReference type="KEGG" id="sphj:BSL82_03605"/>
<gene>
    <name evidence="1" type="ORF">BSL82_03605</name>
</gene>
<dbReference type="Proteomes" id="UP000182063">
    <property type="component" value="Chromosome"/>
</dbReference>
<dbReference type="STRING" id="1921510.BSL82_03605"/>
<dbReference type="RefSeq" id="WP_072596070.1">
    <property type="nucleotide sequence ID" value="NZ_CP018221.1"/>
</dbReference>
<protein>
    <recommendedName>
        <fullName evidence="3">C2H2-type domain-containing protein</fullName>
    </recommendedName>
</protein>
<sequence length="170" mass="18724">MSDLSKLAASLTEAQTYEKPPHGWTCFHCGETFTTPGSARYHFGFDPSSDPACRIKLGAERGLVMALRKAEADLEEMRRLLHDESCEAYRLYASQTTRHNAQIMAAEEAGYERGLADGRAHHQADDATVERVNRLIAELESLPDEFRLVVALSSGGRKLAAAIAAMREEG</sequence>
<evidence type="ECO:0000313" key="1">
    <source>
        <dbReference type="EMBL" id="API58503.1"/>
    </source>
</evidence>
<dbReference type="AlphaFoldDB" id="A0A1L3ZSA2"/>
<evidence type="ECO:0000313" key="2">
    <source>
        <dbReference type="Proteomes" id="UP000182063"/>
    </source>
</evidence>
<evidence type="ECO:0008006" key="3">
    <source>
        <dbReference type="Google" id="ProtNLM"/>
    </source>
</evidence>
<organism evidence="1 2">
    <name type="scientific">Tardibacter chloracetimidivorans</name>
    <dbReference type="NCBI Taxonomy" id="1921510"/>
    <lineage>
        <taxon>Bacteria</taxon>
        <taxon>Pseudomonadati</taxon>
        <taxon>Pseudomonadota</taxon>
        <taxon>Alphaproteobacteria</taxon>
        <taxon>Sphingomonadales</taxon>
        <taxon>Sphingomonadaceae</taxon>
        <taxon>Tardibacter</taxon>
    </lineage>
</organism>
<dbReference type="EMBL" id="CP018221">
    <property type="protein sequence ID" value="API58503.1"/>
    <property type="molecule type" value="Genomic_DNA"/>
</dbReference>
<reference evidence="2" key="1">
    <citation type="submission" date="2016-11" db="EMBL/GenBank/DDBJ databases">
        <title>Complete Genome Sequence of alachlor-degrading Sphingomonas sp. strain JJ-A5.</title>
        <authorList>
            <person name="Lee H."/>
            <person name="Ka J.-O."/>
        </authorList>
    </citation>
    <scope>NUCLEOTIDE SEQUENCE [LARGE SCALE GENOMIC DNA]</scope>
    <source>
        <strain evidence="2">JJ-A5</strain>
    </source>
</reference>
<accession>A0A1L3ZSA2</accession>